<proteinExistence type="predicted"/>
<name>A0ABS1KLF6_9BACT</name>
<feature type="transmembrane region" description="Helical" evidence="1">
    <location>
        <begin position="129"/>
        <end position="148"/>
    </location>
</feature>
<evidence type="ECO:0000313" key="2">
    <source>
        <dbReference type="EMBL" id="MBL0740290.1"/>
    </source>
</evidence>
<feature type="transmembrane region" description="Helical" evidence="1">
    <location>
        <begin position="69"/>
        <end position="89"/>
    </location>
</feature>
<dbReference type="RefSeq" id="WP_202007461.1">
    <property type="nucleotide sequence ID" value="NZ_JAERRB010000001.1"/>
</dbReference>
<accession>A0ABS1KLF6</accession>
<keyword evidence="1" id="KW-0812">Transmembrane</keyword>
<protein>
    <submittedName>
        <fullName evidence="2">Uncharacterized protein</fullName>
    </submittedName>
</protein>
<dbReference type="EMBL" id="JAERRB010000001">
    <property type="protein sequence ID" value="MBL0740290.1"/>
    <property type="molecule type" value="Genomic_DNA"/>
</dbReference>
<sequence length="203" mass="23215">MELEDLKSIWKSSEPSFQPKDASEIASMLTGKSRSIIDKLKRNVWFELILTLALSVGLLVYSLTLPSGLLKWAFISVLLICLAYTFYYIKKLMLLNRFNPATGNIHANLVSLIDNLTGYLKFYKRSYSILYPIYFVLVLLLGLIERGADQFLDHLAKTKTIVSLVSMAGLVFFLSTSFTNWYLKKLYGNHLDKLKGLLRDLEQ</sequence>
<keyword evidence="1" id="KW-1133">Transmembrane helix</keyword>
<comment type="caution">
    <text evidence="2">The sequence shown here is derived from an EMBL/GenBank/DDBJ whole genome shotgun (WGS) entry which is preliminary data.</text>
</comment>
<feature type="transmembrane region" description="Helical" evidence="1">
    <location>
        <begin position="160"/>
        <end position="183"/>
    </location>
</feature>
<gene>
    <name evidence="2" type="ORF">JI741_03635</name>
</gene>
<organism evidence="2 3">
    <name type="scientific">Chryseolinea lacunae</name>
    <dbReference type="NCBI Taxonomy" id="2801331"/>
    <lineage>
        <taxon>Bacteria</taxon>
        <taxon>Pseudomonadati</taxon>
        <taxon>Bacteroidota</taxon>
        <taxon>Cytophagia</taxon>
        <taxon>Cytophagales</taxon>
        <taxon>Fulvivirgaceae</taxon>
        <taxon>Chryseolinea</taxon>
    </lineage>
</organism>
<evidence type="ECO:0000256" key="1">
    <source>
        <dbReference type="SAM" id="Phobius"/>
    </source>
</evidence>
<dbReference type="Proteomes" id="UP000613030">
    <property type="component" value="Unassembled WGS sequence"/>
</dbReference>
<keyword evidence="3" id="KW-1185">Reference proteome</keyword>
<feature type="transmembrane region" description="Helical" evidence="1">
    <location>
        <begin position="44"/>
        <end position="63"/>
    </location>
</feature>
<evidence type="ECO:0000313" key="3">
    <source>
        <dbReference type="Proteomes" id="UP000613030"/>
    </source>
</evidence>
<reference evidence="2 3" key="1">
    <citation type="submission" date="2021-01" db="EMBL/GenBank/DDBJ databases">
        <title>Chryseolinea sp. Jin1 Genome sequencing and assembly.</title>
        <authorList>
            <person name="Kim I."/>
        </authorList>
    </citation>
    <scope>NUCLEOTIDE SEQUENCE [LARGE SCALE GENOMIC DNA]</scope>
    <source>
        <strain evidence="2 3">Jin1</strain>
    </source>
</reference>
<keyword evidence="1" id="KW-0472">Membrane</keyword>